<dbReference type="InterPro" id="IPR029479">
    <property type="entry name" value="Nitroreductase"/>
</dbReference>
<dbReference type="CDD" id="cd02137">
    <property type="entry name" value="MhqN-like"/>
    <property type="match status" value="1"/>
</dbReference>
<dbReference type="Gene3D" id="3.40.109.10">
    <property type="entry name" value="NADH Oxidase"/>
    <property type="match status" value="1"/>
</dbReference>
<dbReference type="InterPro" id="IPR000415">
    <property type="entry name" value="Nitroreductase-like"/>
</dbReference>
<dbReference type="SUPFAM" id="SSF55469">
    <property type="entry name" value="FMN-dependent nitroreductase-like"/>
    <property type="match status" value="1"/>
</dbReference>
<evidence type="ECO:0000259" key="3">
    <source>
        <dbReference type="Pfam" id="PF00881"/>
    </source>
</evidence>
<sequence length="200" mass="23006">MNVFQAINARRAVKSFDPNHQMPADIERQLLEAARLAPTSFNIQHWRFLLLKDEQQRKLVRAAAWDQSQITDASLVIVICGDIQAWQDQPEQYWRNFPEERQAFMVNMLKQFYHNQPQKQYDEVLRSIGIAAQTLMLSAQALGYESCPMVGFDADKLAELIKLPEQHKIGMIVAIGKGIRPAFPRGGELPYDKVVFENCF</sequence>
<dbReference type="RefSeq" id="WP_114562829.1">
    <property type="nucleotide sequence ID" value="NZ_CP031124.1"/>
</dbReference>
<evidence type="ECO:0000313" key="4">
    <source>
        <dbReference type="EMBL" id="AXF85659.1"/>
    </source>
</evidence>
<proteinExistence type="inferred from homology"/>
<name>A0A345DBC1_9BURK</name>
<keyword evidence="5" id="KW-1185">Reference proteome</keyword>
<dbReference type="GO" id="GO:0016491">
    <property type="term" value="F:oxidoreductase activity"/>
    <property type="evidence" value="ECO:0007669"/>
    <property type="project" value="UniProtKB-KW"/>
</dbReference>
<dbReference type="Pfam" id="PF00881">
    <property type="entry name" value="Nitroreductase"/>
    <property type="match status" value="1"/>
</dbReference>
<dbReference type="EMBL" id="CP031124">
    <property type="protein sequence ID" value="AXF85659.1"/>
    <property type="molecule type" value="Genomic_DNA"/>
</dbReference>
<dbReference type="Proteomes" id="UP000252182">
    <property type="component" value="Chromosome"/>
</dbReference>
<protein>
    <submittedName>
        <fullName evidence="4">NAD(P)H nitroreductase MhqN</fullName>
        <ecNumber evidence="4">1.-.-.-</ecNumber>
    </submittedName>
</protein>
<gene>
    <name evidence="4" type="primary">mhqN</name>
    <name evidence="4" type="ORF">DTO96_101390</name>
</gene>
<dbReference type="PANTHER" id="PTHR43673">
    <property type="entry name" value="NAD(P)H NITROREDUCTASE YDGI-RELATED"/>
    <property type="match status" value="1"/>
</dbReference>
<accession>A0A345DBC1</accession>
<dbReference type="AlphaFoldDB" id="A0A345DBC1"/>
<feature type="domain" description="Nitroreductase" evidence="3">
    <location>
        <begin position="7"/>
        <end position="177"/>
    </location>
</feature>
<comment type="similarity">
    <text evidence="1">Belongs to the nitroreductase family.</text>
</comment>
<organism evidence="4 5">
    <name type="scientific">Ephemeroptericola cinctiostellae</name>
    <dbReference type="NCBI Taxonomy" id="2268024"/>
    <lineage>
        <taxon>Bacteria</taxon>
        <taxon>Pseudomonadati</taxon>
        <taxon>Pseudomonadota</taxon>
        <taxon>Betaproteobacteria</taxon>
        <taxon>Burkholderiales</taxon>
        <taxon>Burkholderiaceae</taxon>
        <taxon>Ephemeroptericola</taxon>
    </lineage>
</organism>
<dbReference type="PANTHER" id="PTHR43673:SF12">
    <property type="entry name" value="PROTEIN DRGA"/>
    <property type="match status" value="1"/>
</dbReference>
<evidence type="ECO:0000256" key="2">
    <source>
        <dbReference type="ARBA" id="ARBA00023002"/>
    </source>
</evidence>
<evidence type="ECO:0000256" key="1">
    <source>
        <dbReference type="ARBA" id="ARBA00007118"/>
    </source>
</evidence>
<reference evidence="5" key="1">
    <citation type="submission" date="2018-07" db="EMBL/GenBank/DDBJ databases">
        <authorList>
            <person name="Kim H."/>
        </authorList>
    </citation>
    <scope>NUCLEOTIDE SEQUENCE [LARGE SCALE GENOMIC DNA]</scope>
    <source>
        <strain evidence="5">F02</strain>
    </source>
</reference>
<keyword evidence="2 4" id="KW-0560">Oxidoreductase</keyword>
<dbReference type="KEGG" id="hyf:DTO96_101390"/>
<dbReference type="OrthoDB" id="9809288at2"/>
<evidence type="ECO:0000313" key="5">
    <source>
        <dbReference type="Proteomes" id="UP000252182"/>
    </source>
</evidence>
<dbReference type="EC" id="1.-.-.-" evidence="4"/>